<proteinExistence type="predicted"/>
<evidence type="ECO:0000313" key="7">
    <source>
        <dbReference type="EMBL" id="MPV85411.1"/>
    </source>
</evidence>
<dbReference type="FunCoup" id="A0A6N7ES93">
    <property type="interactions" value="45"/>
</dbReference>
<protein>
    <submittedName>
        <fullName evidence="7">Cupin domain-containing protein</fullName>
    </submittedName>
</protein>
<dbReference type="PANTHER" id="PTHR13096">
    <property type="entry name" value="MINA53 MYC INDUCED NUCLEAR ANTIGEN"/>
    <property type="match status" value="1"/>
</dbReference>
<dbReference type="InParanoid" id="A0A6N7ES93"/>
<comment type="cofactor">
    <cofactor evidence="1">
        <name>Fe(2+)</name>
        <dbReference type="ChEBI" id="CHEBI:29033"/>
    </cofactor>
</comment>
<dbReference type="Pfam" id="PF20514">
    <property type="entry name" value="WHD_ROXA"/>
    <property type="match status" value="1"/>
</dbReference>
<gene>
    <name evidence="7" type="ORF">GCU85_01510</name>
</gene>
<keyword evidence="5" id="KW-0408">Iron</keyword>
<evidence type="ECO:0000256" key="5">
    <source>
        <dbReference type="ARBA" id="ARBA00023004"/>
    </source>
</evidence>
<evidence type="ECO:0000313" key="8">
    <source>
        <dbReference type="Proteomes" id="UP000471298"/>
    </source>
</evidence>
<dbReference type="InterPro" id="IPR003347">
    <property type="entry name" value="JmjC_dom"/>
</dbReference>
<dbReference type="EMBL" id="WHNW01000001">
    <property type="protein sequence ID" value="MPV85411.1"/>
    <property type="molecule type" value="Genomic_DNA"/>
</dbReference>
<evidence type="ECO:0000256" key="1">
    <source>
        <dbReference type="ARBA" id="ARBA00001954"/>
    </source>
</evidence>
<dbReference type="Gene3D" id="3.40.366.30">
    <property type="entry name" value="50S ribosomal protein L16 arginine hydroxylase, Chain A, Domain 2"/>
    <property type="match status" value="1"/>
</dbReference>
<dbReference type="SMART" id="SM00558">
    <property type="entry name" value="JmjC"/>
    <property type="match status" value="1"/>
</dbReference>
<dbReference type="InterPro" id="IPR039994">
    <property type="entry name" value="NO66-like"/>
</dbReference>
<feature type="domain" description="JmjC" evidence="6">
    <location>
        <begin position="109"/>
        <end position="236"/>
    </location>
</feature>
<dbReference type="Proteomes" id="UP000471298">
    <property type="component" value="Unassembled WGS sequence"/>
</dbReference>
<dbReference type="Pfam" id="PF08007">
    <property type="entry name" value="JmjC_2"/>
    <property type="match status" value="1"/>
</dbReference>
<evidence type="ECO:0000256" key="2">
    <source>
        <dbReference type="ARBA" id="ARBA00022723"/>
    </source>
</evidence>
<keyword evidence="8" id="KW-1185">Reference proteome</keyword>
<dbReference type="RefSeq" id="WP_152808617.1">
    <property type="nucleotide sequence ID" value="NZ_WHNW01000001.1"/>
</dbReference>
<dbReference type="InterPro" id="IPR046799">
    <property type="entry name" value="ROXA-like_wH"/>
</dbReference>
<dbReference type="Gene3D" id="2.60.120.650">
    <property type="entry name" value="Cupin"/>
    <property type="match status" value="1"/>
</dbReference>
<dbReference type="GO" id="GO:0016706">
    <property type="term" value="F:2-oxoglutarate-dependent dioxygenase activity"/>
    <property type="evidence" value="ECO:0007669"/>
    <property type="project" value="TreeGrafter"/>
</dbReference>
<dbReference type="GO" id="GO:0046872">
    <property type="term" value="F:metal ion binding"/>
    <property type="evidence" value="ECO:0007669"/>
    <property type="project" value="UniProtKB-KW"/>
</dbReference>
<dbReference type="PROSITE" id="PS51184">
    <property type="entry name" value="JMJC"/>
    <property type="match status" value="1"/>
</dbReference>
<keyword evidence="3" id="KW-0223">Dioxygenase</keyword>
<evidence type="ECO:0000259" key="6">
    <source>
        <dbReference type="PROSITE" id="PS51184"/>
    </source>
</evidence>
<evidence type="ECO:0000256" key="3">
    <source>
        <dbReference type="ARBA" id="ARBA00022964"/>
    </source>
</evidence>
<reference evidence="7 8" key="1">
    <citation type="submission" date="2019-10" db="EMBL/GenBank/DDBJ databases">
        <title>Cardiobacteriales fam. a chemoheterotrophic member of the order Cardiobacteriales, and proposal of Cardiobacteriales fam. nov.</title>
        <authorList>
            <person name="Wang C."/>
        </authorList>
    </citation>
    <scope>NUCLEOTIDE SEQUENCE [LARGE SCALE GENOMIC DNA]</scope>
    <source>
        <strain evidence="7 8">ML27</strain>
    </source>
</reference>
<accession>A0A6N7ES93</accession>
<keyword evidence="2" id="KW-0479">Metal-binding</keyword>
<sequence length="407" mass="45902">MKFNFSPLTRETFLAEYWQQKPFLFKGALSNIDAPLDAPFDASFGASFDDPISADELAGLAAEPCVESRLISRENQTWQSRSGPFTDYDALGDKDWSLVVQSVNHWHLPTQQFADCFNFIPAWRFDDVMVSFAATNGGVGPHVDNYDVFICQGSGNRRWRVGAFGDFEETLASATLRHVKPFTAIIDEVLRAGDVLYIPPGFAHEGIAQNASMSFSIGYKSTNTNELLSGWADYHLDHVEQPMLLTDAKRQAGAYSAISAEDCARIKQLLLATTDHTDQLNDFIGRYYSAPRHELDIVADDWDYADWLAELKTKPLYKTLGLKTLYLSSLSEAAPEYRRFYLNGEPIALDWASTQDIMAICDLPALDYATVSAFDQPSNWLTWLYEQTNTGYWFFCQDTICQDALYE</sequence>
<comment type="caution">
    <text evidence="7">The sequence shown here is derived from an EMBL/GenBank/DDBJ whole genome shotgun (WGS) entry which is preliminary data.</text>
</comment>
<dbReference type="PANTHER" id="PTHR13096:SF8">
    <property type="entry name" value="RIBOSOMAL OXYGENASE 1"/>
    <property type="match status" value="1"/>
</dbReference>
<keyword evidence="4" id="KW-0560">Oxidoreductase</keyword>
<name>A0A6N7ES93_9GAMM</name>
<organism evidence="7 8">
    <name type="scientific">Ostreibacterium oceani</name>
    <dbReference type="NCBI Taxonomy" id="2654998"/>
    <lineage>
        <taxon>Bacteria</taxon>
        <taxon>Pseudomonadati</taxon>
        <taxon>Pseudomonadota</taxon>
        <taxon>Gammaproteobacteria</taxon>
        <taxon>Cardiobacteriales</taxon>
        <taxon>Ostreibacteriaceae</taxon>
        <taxon>Ostreibacterium</taxon>
    </lineage>
</organism>
<dbReference type="SUPFAM" id="SSF51197">
    <property type="entry name" value="Clavaminate synthase-like"/>
    <property type="match status" value="1"/>
</dbReference>
<evidence type="ECO:0000256" key="4">
    <source>
        <dbReference type="ARBA" id="ARBA00023002"/>
    </source>
</evidence>
<dbReference type="AlphaFoldDB" id="A0A6N7ES93"/>